<name>A0ABP6UTD1_9FLAO</name>
<evidence type="ECO:0000256" key="1">
    <source>
        <dbReference type="SAM" id="SignalP"/>
    </source>
</evidence>
<gene>
    <name evidence="2" type="ORF">GCM10022393_35000</name>
</gene>
<keyword evidence="3" id="KW-1185">Reference proteome</keyword>
<dbReference type="Proteomes" id="UP001500459">
    <property type="component" value="Unassembled WGS sequence"/>
</dbReference>
<organism evidence="2 3">
    <name type="scientific">Aquimarina addita</name>
    <dbReference type="NCBI Taxonomy" id="870485"/>
    <lineage>
        <taxon>Bacteria</taxon>
        <taxon>Pseudomonadati</taxon>
        <taxon>Bacteroidota</taxon>
        <taxon>Flavobacteriia</taxon>
        <taxon>Flavobacteriales</taxon>
        <taxon>Flavobacteriaceae</taxon>
        <taxon>Aquimarina</taxon>
    </lineage>
</organism>
<keyword evidence="1" id="KW-0732">Signal</keyword>
<proteinExistence type="predicted"/>
<evidence type="ECO:0000313" key="3">
    <source>
        <dbReference type="Proteomes" id="UP001500459"/>
    </source>
</evidence>
<comment type="caution">
    <text evidence="2">The sequence shown here is derived from an EMBL/GenBank/DDBJ whole genome shotgun (WGS) entry which is preliminary data.</text>
</comment>
<dbReference type="RefSeq" id="WP_344929659.1">
    <property type="nucleotide sequence ID" value="NZ_BAABCW010000018.1"/>
</dbReference>
<dbReference type="EMBL" id="BAABCW010000018">
    <property type="protein sequence ID" value="GAA3517851.1"/>
    <property type="molecule type" value="Genomic_DNA"/>
</dbReference>
<sequence>MKRLTSILVISLFISQANAQDVYDDALNAASYAYAHSKKAHESNNVFHTQEYADRAMEAFDKVEMLSNKCGCDEANETAYEAKTNMENSLEQDTYERSRYYAKQARQLGPKILKQLTNCSNITSTL</sequence>
<evidence type="ECO:0008006" key="4">
    <source>
        <dbReference type="Google" id="ProtNLM"/>
    </source>
</evidence>
<protein>
    <recommendedName>
        <fullName evidence="4">DUF4398 domain-containing protein</fullName>
    </recommendedName>
</protein>
<accession>A0ABP6UTD1</accession>
<feature type="chain" id="PRO_5045706947" description="DUF4398 domain-containing protein" evidence="1">
    <location>
        <begin position="20"/>
        <end position="126"/>
    </location>
</feature>
<evidence type="ECO:0000313" key="2">
    <source>
        <dbReference type="EMBL" id="GAA3517851.1"/>
    </source>
</evidence>
<feature type="signal peptide" evidence="1">
    <location>
        <begin position="1"/>
        <end position="19"/>
    </location>
</feature>
<reference evidence="3" key="1">
    <citation type="journal article" date="2019" name="Int. J. Syst. Evol. Microbiol.">
        <title>The Global Catalogue of Microorganisms (GCM) 10K type strain sequencing project: providing services to taxonomists for standard genome sequencing and annotation.</title>
        <authorList>
            <consortium name="The Broad Institute Genomics Platform"/>
            <consortium name="The Broad Institute Genome Sequencing Center for Infectious Disease"/>
            <person name="Wu L."/>
            <person name="Ma J."/>
        </authorList>
    </citation>
    <scope>NUCLEOTIDE SEQUENCE [LARGE SCALE GENOMIC DNA]</scope>
    <source>
        <strain evidence="3">JCM 17106</strain>
    </source>
</reference>